<evidence type="ECO:0000313" key="1">
    <source>
        <dbReference type="EMBL" id="RHW30517.1"/>
    </source>
</evidence>
<dbReference type="RefSeq" id="WP_095314352.1">
    <property type="nucleotide sequence ID" value="NZ_PHUT01000013.1"/>
</dbReference>
<dbReference type="Proteomes" id="UP000285456">
    <property type="component" value="Unassembled WGS sequence"/>
</dbReference>
<proteinExistence type="predicted"/>
<organism evidence="1 2">
    <name type="scientific">Oceanobacillus profundus</name>
    <dbReference type="NCBI Taxonomy" id="372463"/>
    <lineage>
        <taxon>Bacteria</taxon>
        <taxon>Bacillati</taxon>
        <taxon>Bacillota</taxon>
        <taxon>Bacilli</taxon>
        <taxon>Bacillales</taxon>
        <taxon>Bacillaceae</taxon>
        <taxon>Oceanobacillus</taxon>
    </lineage>
</organism>
<name>A0A417YD27_9BACI</name>
<reference evidence="1 2" key="1">
    <citation type="journal article" date="2007" name="Int. J. Syst. Evol. Microbiol.">
        <title>Oceanobacillus profundus sp. nov., isolated from a deep-sea sediment core.</title>
        <authorList>
            <person name="Kim Y.G."/>
            <person name="Choi D.H."/>
            <person name="Hyun S."/>
            <person name="Cho B.C."/>
        </authorList>
    </citation>
    <scope>NUCLEOTIDE SEQUENCE [LARGE SCALE GENOMIC DNA]</scope>
    <source>
        <strain evidence="1 2">DSM 18246</strain>
    </source>
</reference>
<dbReference type="AlphaFoldDB" id="A0A417YD27"/>
<protein>
    <submittedName>
        <fullName evidence="1">Uncharacterized protein</fullName>
    </submittedName>
</protein>
<gene>
    <name evidence="1" type="ORF">D1B32_16930</name>
</gene>
<dbReference type="PROSITE" id="PS51257">
    <property type="entry name" value="PROKAR_LIPOPROTEIN"/>
    <property type="match status" value="1"/>
</dbReference>
<sequence>MKRMFLFLFISYLFVLIGCSPEPSEKVSRYQENNEIIGEEREDLIGEISDTIYHSVDRSNSDVEELMISPPDRKGESIIPSEGRYTISAGVFEDPPQSGRLLVYDENEVLLIDELLDFSYGVSSVTVDLNGSHTVHVDGLDQAFLTPAATEISNELTAGIWEVGKDIEAGSYAVIPADFSFGYLQIFEEGELPRVFEFLNSSPESAINVQLQLKDGQKLKISRLEMLQFEEQS</sequence>
<dbReference type="EMBL" id="QWEH01000013">
    <property type="protein sequence ID" value="RHW30517.1"/>
    <property type="molecule type" value="Genomic_DNA"/>
</dbReference>
<keyword evidence="2" id="KW-1185">Reference proteome</keyword>
<evidence type="ECO:0000313" key="2">
    <source>
        <dbReference type="Proteomes" id="UP000285456"/>
    </source>
</evidence>
<accession>A0A417YD27</accession>
<comment type="caution">
    <text evidence="1">The sequence shown here is derived from an EMBL/GenBank/DDBJ whole genome shotgun (WGS) entry which is preliminary data.</text>
</comment>
<dbReference type="OrthoDB" id="1650483at2"/>